<feature type="transmembrane region" description="Helical" evidence="7">
    <location>
        <begin position="35"/>
        <end position="54"/>
    </location>
</feature>
<comment type="subcellular location">
    <subcellularLocation>
        <location evidence="1 7">Cell membrane</location>
        <topology evidence="1 7">Multi-pass membrane protein</topology>
    </subcellularLocation>
</comment>
<feature type="transmembrane region" description="Helical" evidence="7">
    <location>
        <begin position="112"/>
        <end position="134"/>
    </location>
</feature>
<feature type="domain" description="VTT" evidence="8">
    <location>
        <begin position="40"/>
        <end position="164"/>
    </location>
</feature>
<keyword evidence="5 7" id="KW-1133">Transmembrane helix</keyword>
<evidence type="ECO:0000259" key="8">
    <source>
        <dbReference type="Pfam" id="PF09335"/>
    </source>
</evidence>
<keyword evidence="6 7" id="KW-0472">Membrane</keyword>
<proteinExistence type="inferred from homology"/>
<organism evidence="9 10">
    <name type="scientific">Teichococcus aestuarii</name>
    <dbReference type="NCBI Taxonomy" id="568898"/>
    <lineage>
        <taxon>Bacteria</taxon>
        <taxon>Pseudomonadati</taxon>
        <taxon>Pseudomonadota</taxon>
        <taxon>Alphaproteobacteria</taxon>
        <taxon>Acetobacterales</taxon>
        <taxon>Roseomonadaceae</taxon>
        <taxon>Roseomonas</taxon>
    </lineage>
</organism>
<evidence type="ECO:0000313" key="10">
    <source>
        <dbReference type="Proteomes" id="UP000245048"/>
    </source>
</evidence>
<dbReference type="InterPro" id="IPR032818">
    <property type="entry name" value="DedA-like"/>
</dbReference>
<feature type="transmembrane region" description="Helical" evidence="7">
    <location>
        <begin position="180"/>
        <end position="203"/>
    </location>
</feature>
<dbReference type="RefSeq" id="WP_109517678.1">
    <property type="nucleotide sequence ID" value="NZ_PDOA01000009.1"/>
</dbReference>
<dbReference type="PANTHER" id="PTHR30353">
    <property type="entry name" value="INNER MEMBRANE PROTEIN DEDA-RELATED"/>
    <property type="match status" value="1"/>
</dbReference>
<evidence type="ECO:0000256" key="4">
    <source>
        <dbReference type="ARBA" id="ARBA00022692"/>
    </source>
</evidence>
<evidence type="ECO:0000256" key="5">
    <source>
        <dbReference type="ARBA" id="ARBA00022989"/>
    </source>
</evidence>
<gene>
    <name evidence="9" type="ORF">CR165_14290</name>
</gene>
<evidence type="ECO:0000256" key="3">
    <source>
        <dbReference type="ARBA" id="ARBA00022475"/>
    </source>
</evidence>
<keyword evidence="10" id="KW-1185">Reference proteome</keyword>
<accession>A0A2U1V2N0</accession>
<dbReference type="AlphaFoldDB" id="A0A2U1V2N0"/>
<protein>
    <submittedName>
        <fullName evidence="9">DedA family protein</fullName>
    </submittedName>
</protein>
<dbReference type="Proteomes" id="UP000245048">
    <property type="component" value="Unassembled WGS sequence"/>
</dbReference>
<comment type="similarity">
    <text evidence="2 7">Belongs to the DedA family.</text>
</comment>
<dbReference type="Pfam" id="PF09335">
    <property type="entry name" value="VTT_dom"/>
    <property type="match status" value="1"/>
</dbReference>
<feature type="transmembrane region" description="Helical" evidence="7">
    <location>
        <begin position="154"/>
        <end position="173"/>
    </location>
</feature>
<sequence>MQEKIIGPFLAWIAAHQDWAGSVAFLLAFTESLPLVGLVIPGSALLFAAGVLIVSEALPAWPVVLGAGLGAALGDSTGYVMARRWGPAMVRRHLPRGQWRLYARARLGFRRWGLWAVFLSRFFAPLRAFIPVVAGLSGMRHGRFQLANIPSALLWAPLLLMPGQAIGWATGLFRREEGWPIAVLAGLGVAGMAAAAWALAAALRGGPRR</sequence>
<dbReference type="OrthoDB" id="9801622at2"/>
<dbReference type="GO" id="GO:0005886">
    <property type="term" value="C:plasma membrane"/>
    <property type="evidence" value="ECO:0007669"/>
    <property type="project" value="UniProtKB-SubCell"/>
</dbReference>
<dbReference type="EMBL" id="PDOA01000009">
    <property type="protein sequence ID" value="PWC28111.1"/>
    <property type="molecule type" value="Genomic_DNA"/>
</dbReference>
<evidence type="ECO:0000256" key="7">
    <source>
        <dbReference type="RuleBase" id="RU367016"/>
    </source>
</evidence>
<name>A0A2U1V2N0_9PROT</name>
<dbReference type="InterPro" id="IPR032816">
    <property type="entry name" value="VTT_dom"/>
</dbReference>
<reference evidence="10" key="1">
    <citation type="submission" date="2017-10" db="EMBL/GenBank/DDBJ databases">
        <authorList>
            <person name="Toshchakov S.V."/>
            <person name="Goeva M.A."/>
        </authorList>
    </citation>
    <scope>NUCLEOTIDE SEQUENCE [LARGE SCALE GENOMIC DNA]</scope>
    <source>
        <strain evidence="10">JR1/69-1-13</strain>
    </source>
</reference>
<keyword evidence="4 7" id="KW-0812">Transmembrane</keyword>
<feature type="transmembrane region" description="Helical" evidence="7">
    <location>
        <begin position="60"/>
        <end position="82"/>
    </location>
</feature>
<keyword evidence="3 7" id="KW-1003">Cell membrane</keyword>
<evidence type="ECO:0000256" key="1">
    <source>
        <dbReference type="ARBA" id="ARBA00004651"/>
    </source>
</evidence>
<comment type="caution">
    <text evidence="9">The sequence shown here is derived from an EMBL/GenBank/DDBJ whole genome shotgun (WGS) entry which is preliminary data.</text>
</comment>
<evidence type="ECO:0000313" key="9">
    <source>
        <dbReference type="EMBL" id="PWC28111.1"/>
    </source>
</evidence>
<dbReference type="PANTHER" id="PTHR30353:SF15">
    <property type="entry name" value="INNER MEMBRANE PROTEIN YABI"/>
    <property type="match status" value="1"/>
</dbReference>
<evidence type="ECO:0000256" key="6">
    <source>
        <dbReference type="ARBA" id="ARBA00023136"/>
    </source>
</evidence>
<evidence type="ECO:0000256" key="2">
    <source>
        <dbReference type="ARBA" id="ARBA00010792"/>
    </source>
</evidence>